<accession>A0A9P6JIY6</accession>
<protein>
    <recommendedName>
        <fullName evidence="1">DUF6699 domain-containing protein</fullName>
    </recommendedName>
</protein>
<proteinExistence type="predicted"/>
<dbReference type="AlphaFoldDB" id="A0A9P6JIY6"/>
<evidence type="ECO:0000259" key="1">
    <source>
        <dbReference type="Pfam" id="PF20415"/>
    </source>
</evidence>
<sequence>MPGKHVHFDLEEEASPIMYAYTPSPAFSTPSLPISEINITPPTLGSGSPYHYKPLPELSAVVLHTLLSVGSPLSYDLTTPPVPNAAIRHPFYPIADTLWDQPATNPPVPFMEVECALLPWKITVVPSQHSRHTHVTFNDIFGAIYHSLRKQVTEAEFCQVKSSTQRTQIESAYKRRYKRLQDYSHYERERDSGLRRVDFLGESVMFEGLSCNIDGRAQWTLLTSRPKASHLP</sequence>
<dbReference type="OrthoDB" id="3172906at2759"/>
<name>A0A9P6JIY6_9AGAR</name>
<organism evidence="2 3">
    <name type="scientific">Crepidotus variabilis</name>
    <dbReference type="NCBI Taxonomy" id="179855"/>
    <lineage>
        <taxon>Eukaryota</taxon>
        <taxon>Fungi</taxon>
        <taxon>Dikarya</taxon>
        <taxon>Basidiomycota</taxon>
        <taxon>Agaricomycotina</taxon>
        <taxon>Agaricomycetes</taxon>
        <taxon>Agaricomycetidae</taxon>
        <taxon>Agaricales</taxon>
        <taxon>Agaricineae</taxon>
        <taxon>Crepidotaceae</taxon>
        <taxon>Crepidotus</taxon>
    </lineage>
</organism>
<dbReference type="EMBL" id="MU157934">
    <property type="protein sequence ID" value="KAF9522766.1"/>
    <property type="molecule type" value="Genomic_DNA"/>
</dbReference>
<comment type="caution">
    <text evidence="2">The sequence shown here is derived from an EMBL/GenBank/DDBJ whole genome shotgun (WGS) entry which is preliminary data.</text>
</comment>
<feature type="domain" description="DUF6699" evidence="1">
    <location>
        <begin position="73"/>
        <end position="212"/>
    </location>
</feature>
<dbReference type="Proteomes" id="UP000807306">
    <property type="component" value="Unassembled WGS sequence"/>
</dbReference>
<dbReference type="InterPro" id="IPR046522">
    <property type="entry name" value="DUF6699"/>
</dbReference>
<reference evidence="2" key="1">
    <citation type="submission" date="2020-11" db="EMBL/GenBank/DDBJ databases">
        <authorList>
            <consortium name="DOE Joint Genome Institute"/>
            <person name="Ahrendt S."/>
            <person name="Riley R."/>
            <person name="Andreopoulos W."/>
            <person name="Labutti K."/>
            <person name="Pangilinan J."/>
            <person name="Ruiz-Duenas F.J."/>
            <person name="Barrasa J.M."/>
            <person name="Sanchez-Garcia M."/>
            <person name="Camarero S."/>
            <person name="Miyauchi S."/>
            <person name="Serrano A."/>
            <person name="Linde D."/>
            <person name="Babiker R."/>
            <person name="Drula E."/>
            <person name="Ayuso-Fernandez I."/>
            <person name="Pacheco R."/>
            <person name="Padilla G."/>
            <person name="Ferreira P."/>
            <person name="Barriuso J."/>
            <person name="Kellner H."/>
            <person name="Castanera R."/>
            <person name="Alfaro M."/>
            <person name="Ramirez L."/>
            <person name="Pisabarro A.G."/>
            <person name="Kuo A."/>
            <person name="Tritt A."/>
            <person name="Lipzen A."/>
            <person name="He G."/>
            <person name="Yan M."/>
            <person name="Ng V."/>
            <person name="Cullen D."/>
            <person name="Martin F."/>
            <person name="Rosso M.-N."/>
            <person name="Henrissat B."/>
            <person name="Hibbett D."/>
            <person name="Martinez A.T."/>
            <person name="Grigoriev I.V."/>
        </authorList>
    </citation>
    <scope>NUCLEOTIDE SEQUENCE</scope>
    <source>
        <strain evidence="2">CBS 506.95</strain>
    </source>
</reference>
<dbReference type="Pfam" id="PF20415">
    <property type="entry name" value="DUF6699"/>
    <property type="match status" value="1"/>
</dbReference>
<evidence type="ECO:0000313" key="2">
    <source>
        <dbReference type="EMBL" id="KAF9522766.1"/>
    </source>
</evidence>
<gene>
    <name evidence="2" type="ORF">CPB83DRAFT_863937</name>
</gene>
<keyword evidence="3" id="KW-1185">Reference proteome</keyword>
<evidence type="ECO:0000313" key="3">
    <source>
        <dbReference type="Proteomes" id="UP000807306"/>
    </source>
</evidence>